<proteinExistence type="predicted"/>
<evidence type="ECO:0000259" key="4">
    <source>
        <dbReference type="PROSITE" id="PS50887"/>
    </source>
</evidence>
<dbReference type="SMART" id="SM00267">
    <property type="entry name" value="GGDEF"/>
    <property type="match status" value="1"/>
</dbReference>
<dbReference type="Gene3D" id="6.10.340.10">
    <property type="match status" value="1"/>
</dbReference>
<feature type="coiled-coil region" evidence="2">
    <location>
        <begin position="255"/>
        <end position="282"/>
    </location>
</feature>
<dbReference type="InterPro" id="IPR029787">
    <property type="entry name" value="Nucleotide_cyclase"/>
</dbReference>
<keyword evidence="3" id="KW-1133">Transmembrane helix</keyword>
<name>A0A2U3B9M0_9VIBR</name>
<dbReference type="Gene3D" id="3.30.70.270">
    <property type="match status" value="1"/>
</dbReference>
<gene>
    <name evidence="5" type="ORF">DI392_08400</name>
</gene>
<dbReference type="PROSITE" id="PS50887">
    <property type="entry name" value="GGDEF"/>
    <property type="match status" value="1"/>
</dbReference>
<sequence>MQQIRWNDRMINSMYKKLLILFAISFLLTILIMGSMIKIYREQEVTGNELRHLTEIQLGIDLLRSQLWFFSQRGDTESFRQVEIAQQELSHVLQPGKAHNLQLANLIKMNDSLANLLKQEMRLKKLDTSPDKPQGAISSSGLLHARYNMLIQSMSEEIAYVHKTIVNNNEAETRVMLYYTSIVLILSSVMLSSIALSILRRFRRGSQIFQNAIYHLSQGVLGRQIIYDNLDTEFVDLAKFFNRMTSSLRMSMVTKKELETEVTRQTAELEKQKNQLEFLSEHDSLTNLLNRRALENAIDRAISRADRTGTKIALLFIDLDNFKPINDEKGHDAGDLVLKSIARRLEESVRETDQVGRQGGDEFLVCLDLLDSFDIVAHKAQQLIDELEKPIIFAGEELYIGVSIGVSYFPGQAENRNELIHKADMAMYQAKELSESVCFDGETVLAKSKNAKAFGCEI</sequence>
<feature type="domain" description="GGDEF" evidence="4">
    <location>
        <begin position="310"/>
        <end position="450"/>
    </location>
</feature>
<reference evidence="5 6" key="1">
    <citation type="submission" date="2018-05" db="EMBL/GenBank/DDBJ databases">
        <title>Vibrio limimaris sp. nov., isolated from marine sediment.</title>
        <authorList>
            <person name="Li C.-M."/>
        </authorList>
    </citation>
    <scope>NUCLEOTIDE SEQUENCE [LARGE SCALE GENOMIC DNA]</scope>
    <source>
        <strain evidence="5 6">E4404</strain>
    </source>
</reference>
<evidence type="ECO:0000256" key="1">
    <source>
        <dbReference type="ARBA" id="ARBA00001946"/>
    </source>
</evidence>
<dbReference type="OrthoDB" id="766410at2"/>
<keyword evidence="2" id="KW-0175">Coiled coil</keyword>
<dbReference type="PANTHER" id="PTHR46663:SF2">
    <property type="entry name" value="GGDEF DOMAIN-CONTAINING PROTEIN"/>
    <property type="match status" value="1"/>
</dbReference>
<dbReference type="InterPro" id="IPR043128">
    <property type="entry name" value="Rev_trsase/Diguanyl_cyclase"/>
</dbReference>
<evidence type="ECO:0000256" key="2">
    <source>
        <dbReference type="SAM" id="Coils"/>
    </source>
</evidence>
<comment type="caution">
    <text evidence="5">The sequence shown here is derived from an EMBL/GenBank/DDBJ whole genome shotgun (WGS) entry which is preliminary data.</text>
</comment>
<dbReference type="InterPro" id="IPR052163">
    <property type="entry name" value="DGC-Regulatory_Protein"/>
</dbReference>
<accession>A0A2U3B9M0</accession>
<keyword evidence="3" id="KW-0472">Membrane</keyword>
<comment type="cofactor">
    <cofactor evidence="1">
        <name>Mg(2+)</name>
        <dbReference type="ChEBI" id="CHEBI:18420"/>
    </cofactor>
</comment>
<keyword evidence="3" id="KW-0812">Transmembrane</keyword>
<dbReference type="FunFam" id="3.30.70.270:FF:000001">
    <property type="entry name" value="Diguanylate cyclase domain protein"/>
    <property type="match status" value="1"/>
</dbReference>
<feature type="transmembrane region" description="Helical" evidence="3">
    <location>
        <begin position="176"/>
        <end position="199"/>
    </location>
</feature>
<dbReference type="Proteomes" id="UP000245362">
    <property type="component" value="Unassembled WGS sequence"/>
</dbReference>
<evidence type="ECO:0000313" key="5">
    <source>
        <dbReference type="EMBL" id="PWI33483.1"/>
    </source>
</evidence>
<dbReference type="CDD" id="cd01949">
    <property type="entry name" value="GGDEF"/>
    <property type="match status" value="1"/>
</dbReference>
<dbReference type="InterPro" id="IPR000160">
    <property type="entry name" value="GGDEF_dom"/>
</dbReference>
<organism evidence="5 6">
    <name type="scientific">Vibrio albus</name>
    <dbReference type="NCBI Taxonomy" id="2200953"/>
    <lineage>
        <taxon>Bacteria</taxon>
        <taxon>Pseudomonadati</taxon>
        <taxon>Pseudomonadota</taxon>
        <taxon>Gammaproteobacteria</taxon>
        <taxon>Vibrionales</taxon>
        <taxon>Vibrionaceae</taxon>
        <taxon>Vibrio</taxon>
    </lineage>
</organism>
<dbReference type="NCBIfam" id="TIGR00254">
    <property type="entry name" value="GGDEF"/>
    <property type="match status" value="1"/>
</dbReference>
<evidence type="ECO:0000256" key="3">
    <source>
        <dbReference type="SAM" id="Phobius"/>
    </source>
</evidence>
<dbReference type="PANTHER" id="PTHR46663">
    <property type="entry name" value="DIGUANYLATE CYCLASE DGCT-RELATED"/>
    <property type="match status" value="1"/>
</dbReference>
<dbReference type="GO" id="GO:0003824">
    <property type="term" value="F:catalytic activity"/>
    <property type="evidence" value="ECO:0007669"/>
    <property type="project" value="UniProtKB-ARBA"/>
</dbReference>
<dbReference type="SUPFAM" id="SSF55073">
    <property type="entry name" value="Nucleotide cyclase"/>
    <property type="match status" value="1"/>
</dbReference>
<protein>
    <submittedName>
        <fullName evidence="5">GGDEF domain-containing protein</fullName>
    </submittedName>
</protein>
<keyword evidence="6" id="KW-1185">Reference proteome</keyword>
<evidence type="ECO:0000313" key="6">
    <source>
        <dbReference type="Proteomes" id="UP000245362"/>
    </source>
</evidence>
<dbReference type="AlphaFoldDB" id="A0A2U3B9M0"/>
<dbReference type="Pfam" id="PF00990">
    <property type="entry name" value="GGDEF"/>
    <property type="match status" value="1"/>
</dbReference>
<dbReference type="EMBL" id="QFWT01000004">
    <property type="protein sequence ID" value="PWI33483.1"/>
    <property type="molecule type" value="Genomic_DNA"/>
</dbReference>